<dbReference type="AlphaFoldDB" id="A0A0A0ENZ0"/>
<keyword evidence="1" id="KW-0732">Signal</keyword>
<feature type="signal peptide" evidence="1">
    <location>
        <begin position="1"/>
        <end position="21"/>
    </location>
</feature>
<dbReference type="STRING" id="1122185.N792_02675"/>
<organism evidence="2 3">
    <name type="scientific">Lysobacter concretionis Ko07 = DSM 16239</name>
    <dbReference type="NCBI Taxonomy" id="1122185"/>
    <lineage>
        <taxon>Bacteria</taxon>
        <taxon>Pseudomonadati</taxon>
        <taxon>Pseudomonadota</taxon>
        <taxon>Gammaproteobacteria</taxon>
        <taxon>Lysobacterales</taxon>
        <taxon>Lysobacteraceae</taxon>
        <taxon>Novilysobacter</taxon>
    </lineage>
</organism>
<name>A0A0A0ENZ0_9GAMM</name>
<dbReference type="Proteomes" id="UP000030017">
    <property type="component" value="Unassembled WGS sequence"/>
</dbReference>
<comment type="caution">
    <text evidence="2">The sequence shown here is derived from an EMBL/GenBank/DDBJ whole genome shotgun (WGS) entry which is preliminary data.</text>
</comment>
<gene>
    <name evidence="2" type="ORF">N792_02675</name>
</gene>
<proteinExistence type="predicted"/>
<reference evidence="2 3" key="1">
    <citation type="submission" date="2013-08" db="EMBL/GenBank/DDBJ databases">
        <title>Genome sequencing of Lysobacter.</title>
        <authorList>
            <person name="Zhang S."/>
            <person name="Wang G."/>
        </authorList>
    </citation>
    <scope>NUCLEOTIDE SEQUENCE [LARGE SCALE GENOMIC DNA]</scope>
    <source>
        <strain evidence="2 3">Ko07</strain>
    </source>
</reference>
<evidence type="ECO:0000256" key="1">
    <source>
        <dbReference type="SAM" id="SignalP"/>
    </source>
</evidence>
<accession>A0A0A0ENZ0</accession>
<dbReference type="EMBL" id="AVPS01000010">
    <property type="protein sequence ID" value="KGM50882.1"/>
    <property type="molecule type" value="Genomic_DNA"/>
</dbReference>
<evidence type="ECO:0000313" key="3">
    <source>
        <dbReference type="Proteomes" id="UP000030017"/>
    </source>
</evidence>
<feature type="chain" id="PRO_5001961660" evidence="1">
    <location>
        <begin position="22"/>
        <end position="176"/>
    </location>
</feature>
<sequence>MSILGSTLAALALLAAGCANGEADAPLAMGALDVADSVPPAAASPSAQVGIVTDAGTFWFAPSRCMVGPDNDVVSYMISGAGSAPDGQPVFVELAGDDGSQTDGPDLRINVGVDRAFKPGDPQWIANDGMAHALGVAPATGQIDGQVVTLAGVVFSTDSSTRLTVEAPIRIDCSGG</sequence>
<keyword evidence="3" id="KW-1185">Reference proteome</keyword>
<evidence type="ECO:0000313" key="2">
    <source>
        <dbReference type="EMBL" id="KGM50882.1"/>
    </source>
</evidence>
<protein>
    <submittedName>
        <fullName evidence="2">Uncharacterized protein</fullName>
    </submittedName>
</protein>